<dbReference type="EMBL" id="CAAALY010020290">
    <property type="protein sequence ID" value="VEL14189.1"/>
    <property type="molecule type" value="Genomic_DNA"/>
</dbReference>
<dbReference type="AlphaFoldDB" id="A0A3S5A7Y5"/>
<name>A0A3S5A7Y5_9PLAT</name>
<accession>A0A3S5A7Y5</accession>
<evidence type="ECO:0000313" key="2">
    <source>
        <dbReference type="EMBL" id="VEL14189.1"/>
    </source>
</evidence>
<keyword evidence="3" id="KW-1185">Reference proteome</keyword>
<proteinExistence type="predicted"/>
<organism evidence="2 3">
    <name type="scientific">Protopolystoma xenopodis</name>
    <dbReference type="NCBI Taxonomy" id="117903"/>
    <lineage>
        <taxon>Eukaryota</taxon>
        <taxon>Metazoa</taxon>
        <taxon>Spiralia</taxon>
        <taxon>Lophotrochozoa</taxon>
        <taxon>Platyhelminthes</taxon>
        <taxon>Monogenea</taxon>
        <taxon>Polyopisthocotylea</taxon>
        <taxon>Polystomatidea</taxon>
        <taxon>Polystomatidae</taxon>
        <taxon>Protopolystoma</taxon>
    </lineage>
</organism>
<keyword evidence="1" id="KW-0175">Coiled coil</keyword>
<feature type="coiled-coil region" evidence="1">
    <location>
        <begin position="14"/>
        <end position="72"/>
    </location>
</feature>
<evidence type="ECO:0000256" key="1">
    <source>
        <dbReference type="SAM" id="Coils"/>
    </source>
</evidence>
<protein>
    <submittedName>
        <fullName evidence="2">Uncharacterized protein</fullName>
    </submittedName>
</protein>
<reference evidence="2" key="1">
    <citation type="submission" date="2018-11" db="EMBL/GenBank/DDBJ databases">
        <authorList>
            <consortium name="Pathogen Informatics"/>
        </authorList>
    </citation>
    <scope>NUCLEOTIDE SEQUENCE</scope>
</reference>
<gene>
    <name evidence="2" type="ORF">PXEA_LOCUS7629</name>
</gene>
<evidence type="ECO:0000313" key="3">
    <source>
        <dbReference type="Proteomes" id="UP000784294"/>
    </source>
</evidence>
<sequence>MALANKQEYCDRRLTEMERNRNDLHNSLQEEVARLHSKLVKTENESRLATVTEQARKATDELVNRLKAAEEAGREAEVSKVLSQIINNSIPLMSL</sequence>
<dbReference type="Proteomes" id="UP000784294">
    <property type="component" value="Unassembled WGS sequence"/>
</dbReference>
<comment type="caution">
    <text evidence="2">The sequence shown here is derived from an EMBL/GenBank/DDBJ whole genome shotgun (WGS) entry which is preliminary data.</text>
</comment>